<feature type="region of interest" description="Disordered" evidence="1">
    <location>
        <begin position="1"/>
        <end position="31"/>
    </location>
</feature>
<dbReference type="PANTHER" id="PTHR46082">
    <property type="entry name" value="ATP/GTP-BINDING PROTEIN-RELATED"/>
    <property type="match status" value="1"/>
</dbReference>
<dbReference type="Pfam" id="PF13374">
    <property type="entry name" value="TPR_10"/>
    <property type="match status" value="1"/>
</dbReference>
<gene>
    <name evidence="2" type="ORF">FRACA_1810011</name>
</gene>
<sequence length="555" mass="59466">MVLATMRAQEHARFRGRPDASGERAGGEGSAAGREVLGLATEIRLARSWSSAELARAEQLRDDSEIASALEHADRYGIAEYLAAGPDLLARWLNGWAPGEHPRGAALVAAAVDAGRAGCRTGAPLSVLRGLHEGYLAERGGERLRPEPWEQAVAWATETILATASLLASDGEDRYSSFDYLLDAVDLDPQAGRVPEATWTSLLRWAGPEDAAGIGWAAWGRGHPTQAVAAFRQSLDGGYPPAAAGLAHCLGYLFQENEAADVLRAAIEEARHDSTRFDPAEIHSLRIELAWWTGNAGHIDEALQLAEQEAADASEHFGPTHLIALNSRLVLARWVGKAGDPQRALEIAREVAAGYQRELGDDDPATASSRFEIALWTDAAGDRAGAIQLLRDLEADSVDRWGDHDRLTYDVRRYLAGLSAAQGDAATALRLAEQVAAHAAGAFGDRDPQSLMACLDVARHTGDTGQPAEALRIAQEVSSIAHTDLGGDHLVALASRFEIAIWTAETGDPTRAVELWQTLIADAARLLGHAHGLIRDSEANLAELRDHLADRPPRA</sequence>
<dbReference type="AlphaFoldDB" id="A0A2I2KNS0"/>
<accession>A0A2I2KNS0</accession>
<evidence type="ECO:0008006" key="4">
    <source>
        <dbReference type="Google" id="ProtNLM"/>
    </source>
</evidence>
<name>A0A2I2KNS0_9ACTN</name>
<dbReference type="PANTHER" id="PTHR46082:SF6">
    <property type="entry name" value="AAA+ ATPASE DOMAIN-CONTAINING PROTEIN-RELATED"/>
    <property type="match status" value="1"/>
</dbReference>
<keyword evidence="3" id="KW-1185">Reference proteome</keyword>
<dbReference type="InterPro" id="IPR053137">
    <property type="entry name" value="NLR-like"/>
</dbReference>
<dbReference type="SUPFAM" id="SSF48452">
    <property type="entry name" value="TPR-like"/>
    <property type="match status" value="2"/>
</dbReference>
<organism evidence="2 3">
    <name type="scientific">Frankia canadensis</name>
    <dbReference type="NCBI Taxonomy" id="1836972"/>
    <lineage>
        <taxon>Bacteria</taxon>
        <taxon>Bacillati</taxon>
        <taxon>Actinomycetota</taxon>
        <taxon>Actinomycetes</taxon>
        <taxon>Frankiales</taxon>
        <taxon>Frankiaceae</taxon>
        <taxon>Frankia</taxon>
    </lineage>
</organism>
<evidence type="ECO:0000256" key="1">
    <source>
        <dbReference type="SAM" id="MobiDB-lite"/>
    </source>
</evidence>
<evidence type="ECO:0000313" key="2">
    <source>
        <dbReference type="EMBL" id="SNQ47314.1"/>
    </source>
</evidence>
<dbReference type="Gene3D" id="1.25.40.10">
    <property type="entry name" value="Tetratricopeptide repeat domain"/>
    <property type="match status" value="2"/>
</dbReference>
<dbReference type="EMBL" id="FZMO01000092">
    <property type="protein sequence ID" value="SNQ47314.1"/>
    <property type="molecule type" value="Genomic_DNA"/>
</dbReference>
<feature type="compositionally biased region" description="Basic and acidic residues" evidence="1">
    <location>
        <begin position="8"/>
        <end position="26"/>
    </location>
</feature>
<evidence type="ECO:0000313" key="3">
    <source>
        <dbReference type="Proteomes" id="UP000234331"/>
    </source>
</evidence>
<proteinExistence type="predicted"/>
<dbReference type="Proteomes" id="UP000234331">
    <property type="component" value="Unassembled WGS sequence"/>
</dbReference>
<dbReference type="RefSeq" id="WP_101831188.1">
    <property type="nucleotide sequence ID" value="NZ_FZMO01000092.1"/>
</dbReference>
<protein>
    <recommendedName>
        <fullName evidence="4">Tetratricopeptide repeat protein</fullName>
    </recommendedName>
</protein>
<dbReference type="InterPro" id="IPR011990">
    <property type="entry name" value="TPR-like_helical_dom_sf"/>
</dbReference>
<dbReference type="OrthoDB" id="4532668at2"/>
<reference evidence="2 3" key="1">
    <citation type="submission" date="2017-06" db="EMBL/GenBank/DDBJ databases">
        <authorList>
            <person name="Kim H.J."/>
            <person name="Triplett B.A."/>
        </authorList>
    </citation>
    <scope>NUCLEOTIDE SEQUENCE [LARGE SCALE GENOMIC DNA]</scope>
    <source>
        <strain evidence="2">FRACA_ARgP5</strain>
    </source>
</reference>